<dbReference type="InterPro" id="IPR008922">
    <property type="entry name" value="Di-copper_centre_dom_sf"/>
</dbReference>
<evidence type="ECO:0000256" key="2">
    <source>
        <dbReference type="SAM" id="SignalP"/>
    </source>
</evidence>
<dbReference type="PRINTS" id="PR00092">
    <property type="entry name" value="TYROSINASE"/>
</dbReference>
<gene>
    <name evidence="4" type="ORF">DL764_008600</name>
</gene>
<dbReference type="EMBL" id="QJNU01000697">
    <property type="protein sequence ID" value="RYO89306.1"/>
    <property type="molecule type" value="Genomic_DNA"/>
</dbReference>
<protein>
    <recommendedName>
        <fullName evidence="3">Tyrosinase copper-binding domain-containing protein</fullName>
    </recommendedName>
</protein>
<dbReference type="Gene3D" id="1.10.1280.10">
    <property type="entry name" value="Di-copper center containing domain from catechol oxidase"/>
    <property type="match status" value="1"/>
</dbReference>
<sequence length="369" mass="41194">MKFSVVAQILSGAVAVSAAAVKREELVPFTAMFETITLEEAEAKAADDPGFKLMKAMEANDEAEANRTLSGLFGRAEVEDRAEGCENPYVRVEWRNMRPADRRSFVSAVRCLMDRPPTGLAPPARNRYEELVWVHQQMTANVHMAGSFLPWHRYYLHTFSRLLRNECGYRAPFPWWDETRDAGNFAASGLFTNEYFGALPQAVNGQGTCINNGAFAGITLHIGPGNSNVDRCLARGERRDLTAQVNSNFVNTCNSRTAYAGMRECNEFGPHAYGHNGIGPVMAEVAGSPGDPIFFMHHSFVDRMWKVWQNQAHWRWTTISGCAAPGRNGQPCPPLTLDTVLTTRGIKPDVRVRDILDTEGPFLCYKYDY</sequence>
<feature type="chain" id="PRO_5020535025" description="Tyrosinase copper-binding domain-containing protein" evidence="2">
    <location>
        <begin position="19"/>
        <end position="369"/>
    </location>
</feature>
<dbReference type="Proteomes" id="UP000293360">
    <property type="component" value="Unassembled WGS sequence"/>
</dbReference>
<organism evidence="4 5">
    <name type="scientific">Monosporascus ibericus</name>
    <dbReference type="NCBI Taxonomy" id="155417"/>
    <lineage>
        <taxon>Eukaryota</taxon>
        <taxon>Fungi</taxon>
        <taxon>Dikarya</taxon>
        <taxon>Ascomycota</taxon>
        <taxon>Pezizomycotina</taxon>
        <taxon>Sordariomycetes</taxon>
        <taxon>Xylariomycetidae</taxon>
        <taxon>Xylariales</taxon>
        <taxon>Xylariales incertae sedis</taxon>
        <taxon>Monosporascus</taxon>
    </lineage>
</organism>
<evidence type="ECO:0000313" key="4">
    <source>
        <dbReference type="EMBL" id="RYO89306.1"/>
    </source>
</evidence>
<dbReference type="Pfam" id="PF00264">
    <property type="entry name" value="Tyrosinase"/>
    <property type="match status" value="1"/>
</dbReference>
<dbReference type="GO" id="GO:0016491">
    <property type="term" value="F:oxidoreductase activity"/>
    <property type="evidence" value="ECO:0007669"/>
    <property type="project" value="InterPro"/>
</dbReference>
<dbReference type="InterPro" id="IPR002227">
    <property type="entry name" value="Tyrosinase_Cu-bd"/>
</dbReference>
<dbReference type="PROSITE" id="PS00498">
    <property type="entry name" value="TYROSINASE_2"/>
    <property type="match status" value="1"/>
</dbReference>
<keyword evidence="1" id="KW-0479">Metal-binding</keyword>
<evidence type="ECO:0000256" key="1">
    <source>
        <dbReference type="ARBA" id="ARBA00022723"/>
    </source>
</evidence>
<reference evidence="4 5" key="1">
    <citation type="submission" date="2018-06" db="EMBL/GenBank/DDBJ databases">
        <title>Complete Genomes of Monosporascus.</title>
        <authorList>
            <person name="Robinson A.J."/>
            <person name="Natvig D.O."/>
        </authorList>
    </citation>
    <scope>NUCLEOTIDE SEQUENCE [LARGE SCALE GENOMIC DNA]</scope>
    <source>
        <strain evidence="4 5">CBS 110550</strain>
    </source>
</reference>
<dbReference type="PANTHER" id="PTHR11474">
    <property type="entry name" value="TYROSINASE FAMILY MEMBER"/>
    <property type="match status" value="1"/>
</dbReference>
<proteinExistence type="predicted"/>
<dbReference type="GO" id="GO:0046872">
    <property type="term" value="F:metal ion binding"/>
    <property type="evidence" value="ECO:0007669"/>
    <property type="project" value="UniProtKB-KW"/>
</dbReference>
<evidence type="ECO:0000313" key="5">
    <source>
        <dbReference type="Proteomes" id="UP000293360"/>
    </source>
</evidence>
<keyword evidence="5" id="KW-1185">Reference proteome</keyword>
<feature type="signal peptide" evidence="2">
    <location>
        <begin position="1"/>
        <end position="18"/>
    </location>
</feature>
<dbReference type="SUPFAM" id="SSF48056">
    <property type="entry name" value="Di-copper centre-containing domain"/>
    <property type="match status" value="1"/>
</dbReference>
<comment type="caution">
    <text evidence="4">The sequence shown here is derived from an EMBL/GenBank/DDBJ whole genome shotgun (WGS) entry which is preliminary data.</text>
</comment>
<feature type="domain" description="Tyrosinase copper-binding" evidence="3">
    <location>
        <begin position="291"/>
        <end position="302"/>
    </location>
</feature>
<evidence type="ECO:0000259" key="3">
    <source>
        <dbReference type="PROSITE" id="PS00498"/>
    </source>
</evidence>
<dbReference type="InterPro" id="IPR050316">
    <property type="entry name" value="Tyrosinase/Hemocyanin"/>
</dbReference>
<dbReference type="STRING" id="155417.A0A4V1X978"/>
<dbReference type="AlphaFoldDB" id="A0A4V1X978"/>
<keyword evidence="2" id="KW-0732">Signal</keyword>
<name>A0A4V1X978_9PEZI</name>
<accession>A0A4V1X978</accession>
<dbReference type="OrthoDB" id="6132182at2759"/>
<dbReference type="PANTHER" id="PTHR11474:SF116">
    <property type="entry name" value="TYROSINASE"/>
    <property type="match status" value="1"/>
</dbReference>